<evidence type="ECO:0000313" key="11">
    <source>
        <dbReference type="EMBL" id="KAJ8917933.1"/>
    </source>
</evidence>
<protein>
    <submittedName>
        <fullName evidence="11">Uncharacterized protein</fullName>
    </submittedName>
</protein>
<dbReference type="PANTHER" id="PTHR45683">
    <property type="entry name" value="MITOCHONDRIAL NICOTINAMIDE ADENINE DINUCLEOTIDE TRANSPORTER 1-RELATED-RELATED"/>
    <property type="match status" value="1"/>
</dbReference>
<dbReference type="GO" id="GO:0006862">
    <property type="term" value="P:nucleotide transport"/>
    <property type="evidence" value="ECO:0007669"/>
    <property type="project" value="InterPro"/>
</dbReference>
<dbReference type="Proteomes" id="UP001159042">
    <property type="component" value="Unassembled WGS sequence"/>
</dbReference>
<keyword evidence="4 8" id="KW-0812">Transmembrane</keyword>
<comment type="caution">
    <text evidence="11">The sequence shown here is derived from an EMBL/GenBank/DDBJ whole genome shotgun (WGS) entry which is preliminary data.</text>
</comment>
<dbReference type="InterPro" id="IPR023395">
    <property type="entry name" value="MCP_dom_sf"/>
</dbReference>
<dbReference type="EMBL" id="JANEYG010000029">
    <property type="protein sequence ID" value="KAJ8917933.1"/>
    <property type="molecule type" value="Genomic_DNA"/>
</dbReference>
<keyword evidence="7 8" id="KW-0472">Membrane</keyword>
<dbReference type="SUPFAM" id="SSF103506">
    <property type="entry name" value="Mitochondrial carrier"/>
    <property type="match status" value="1"/>
</dbReference>
<evidence type="ECO:0000256" key="9">
    <source>
        <dbReference type="RuleBase" id="RU000488"/>
    </source>
</evidence>
<dbReference type="PROSITE" id="PS50920">
    <property type="entry name" value="SOLCAR"/>
    <property type="match status" value="1"/>
</dbReference>
<dbReference type="GO" id="GO:0016020">
    <property type="term" value="C:membrane"/>
    <property type="evidence" value="ECO:0007669"/>
    <property type="project" value="UniProtKB-SubCell"/>
</dbReference>
<proteinExistence type="inferred from homology"/>
<reference evidence="11 12" key="1">
    <citation type="journal article" date="2023" name="Insect Mol. Biol.">
        <title>Genome sequencing provides insights into the evolution of gene families encoding plant cell wall-degrading enzymes in longhorned beetles.</title>
        <authorList>
            <person name="Shin N.R."/>
            <person name="Okamura Y."/>
            <person name="Kirsch R."/>
            <person name="Pauchet Y."/>
        </authorList>
    </citation>
    <scope>NUCLEOTIDE SEQUENCE [LARGE SCALE GENOMIC DNA]</scope>
    <source>
        <strain evidence="11">EAD_L_NR</strain>
    </source>
</reference>
<keyword evidence="6 10" id="KW-1133">Transmembrane helix</keyword>
<evidence type="ECO:0000256" key="3">
    <source>
        <dbReference type="ARBA" id="ARBA00022448"/>
    </source>
</evidence>
<evidence type="ECO:0000256" key="1">
    <source>
        <dbReference type="ARBA" id="ARBA00004141"/>
    </source>
</evidence>
<evidence type="ECO:0000256" key="5">
    <source>
        <dbReference type="ARBA" id="ARBA00022737"/>
    </source>
</evidence>
<dbReference type="Gene3D" id="1.50.40.10">
    <property type="entry name" value="Mitochondrial carrier domain"/>
    <property type="match status" value="1"/>
</dbReference>
<evidence type="ECO:0000256" key="10">
    <source>
        <dbReference type="SAM" id="Phobius"/>
    </source>
</evidence>
<evidence type="ECO:0000256" key="8">
    <source>
        <dbReference type="PROSITE-ProRule" id="PRU00282"/>
    </source>
</evidence>
<dbReference type="AlphaFoldDB" id="A0AAV8VUG4"/>
<keyword evidence="12" id="KW-1185">Reference proteome</keyword>
<accession>A0AAV8VUG4</accession>
<comment type="subcellular location">
    <subcellularLocation>
        <location evidence="1">Membrane</location>
        <topology evidence="1">Multi-pass membrane protein</topology>
    </subcellularLocation>
</comment>
<dbReference type="InterPro" id="IPR044712">
    <property type="entry name" value="SLC25A32-like"/>
</dbReference>
<dbReference type="Pfam" id="PF00153">
    <property type="entry name" value="Mito_carr"/>
    <property type="match status" value="1"/>
</dbReference>
<gene>
    <name evidence="11" type="ORF">NQ315_002628</name>
</gene>
<evidence type="ECO:0000256" key="6">
    <source>
        <dbReference type="ARBA" id="ARBA00022989"/>
    </source>
</evidence>
<sequence length="149" mass="17186">MPEDLDKYSPSKIDFLRRLDFWANYNSIKNWIQGGDSQYSLGPYLHMLAAAEAGVLTLLATNPIWVVKTRLCLQYGKQDAYISKSGQFYNGMSDALMKIYRTEGIRGLYRGFVPGMFGVTHGALQFMTYEEMKAFYNEYRKLPHNNKLN</sequence>
<feature type="repeat" description="Solcar" evidence="8">
    <location>
        <begin position="41"/>
        <end position="135"/>
    </location>
</feature>
<dbReference type="GO" id="GO:0055085">
    <property type="term" value="P:transmembrane transport"/>
    <property type="evidence" value="ECO:0007669"/>
    <property type="project" value="InterPro"/>
</dbReference>
<name>A0AAV8VUG4_9CUCU</name>
<feature type="transmembrane region" description="Helical" evidence="10">
    <location>
        <begin position="44"/>
        <end position="67"/>
    </location>
</feature>
<evidence type="ECO:0000256" key="2">
    <source>
        <dbReference type="ARBA" id="ARBA00006375"/>
    </source>
</evidence>
<keyword evidence="5" id="KW-0677">Repeat</keyword>
<evidence type="ECO:0000256" key="4">
    <source>
        <dbReference type="ARBA" id="ARBA00022692"/>
    </source>
</evidence>
<organism evidence="11 12">
    <name type="scientific">Exocentrus adspersus</name>
    <dbReference type="NCBI Taxonomy" id="1586481"/>
    <lineage>
        <taxon>Eukaryota</taxon>
        <taxon>Metazoa</taxon>
        <taxon>Ecdysozoa</taxon>
        <taxon>Arthropoda</taxon>
        <taxon>Hexapoda</taxon>
        <taxon>Insecta</taxon>
        <taxon>Pterygota</taxon>
        <taxon>Neoptera</taxon>
        <taxon>Endopterygota</taxon>
        <taxon>Coleoptera</taxon>
        <taxon>Polyphaga</taxon>
        <taxon>Cucujiformia</taxon>
        <taxon>Chrysomeloidea</taxon>
        <taxon>Cerambycidae</taxon>
        <taxon>Lamiinae</taxon>
        <taxon>Acanthocinini</taxon>
        <taxon>Exocentrus</taxon>
    </lineage>
</organism>
<comment type="similarity">
    <text evidence="2 9">Belongs to the mitochondrial carrier (TC 2.A.29) family.</text>
</comment>
<evidence type="ECO:0000256" key="7">
    <source>
        <dbReference type="ARBA" id="ARBA00023136"/>
    </source>
</evidence>
<evidence type="ECO:0000313" key="12">
    <source>
        <dbReference type="Proteomes" id="UP001159042"/>
    </source>
</evidence>
<dbReference type="InterPro" id="IPR018108">
    <property type="entry name" value="MCP_transmembrane"/>
</dbReference>
<keyword evidence="3 9" id="KW-0813">Transport</keyword>